<keyword evidence="8" id="KW-1185">Reference proteome</keyword>
<dbReference type="InterPro" id="IPR000169">
    <property type="entry name" value="Pept_cys_AS"/>
</dbReference>
<dbReference type="OrthoDB" id="9814054at2"/>
<dbReference type="RefSeq" id="WP_130541684.1">
    <property type="nucleotide sequence ID" value="NZ_CP042431.1"/>
</dbReference>
<sequence length="395" mass="44046">MNLKKASLIALTGFVAIASYAQDNLVNSLNANASAKAKEKFEFTPVISLNCTDVKNQGSSGTCWSYSGNSFLESEMIRIGRQPVDIAEIYTARCVYIEKAKNYVRMHGAVSWGDGGALHDVTNIYATYGALPQELYTGLNYGTDKNKFAEMQDLLKGMLDGVIKNSNGQLTPNWLPAFTAVLDTYLGKVPETFNYKGKNYTPQSFAKEVIGLNANDYIELSSLTTAPFYTQTFLPVPDNWSFSYVYNVTHTDLTDIIDNALKAGYSVGWATDVSEKYFSWKNGVAFVPEKPFEKMTPAEQADLFNGPKNEMAITAELRQKAFDNYETQDDHGMQIVGISKDQNGREYYVVKNSWGLSNDYKGFLYVTKNYVQYKSTAIMVHKNAVPKGIAQKLKL</sequence>
<evidence type="ECO:0000313" key="7">
    <source>
        <dbReference type="EMBL" id="RZS71150.1"/>
    </source>
</evidence>
<dbReference type="GO" id="GO:0070005">
    <property type="term" value="F:cysteine-type aminopeptidase activity"/>
    <property type="evidence" value="ECO:0007669"/>
    <property type="project" value="InterPro"/>
</dbReference>
<keyword evidence="6" id="KW-0732">Signal</keyword>
<dbReference type="GO" id="GO:0009636">
    <property type="term" value="P:response to toxic substance"/>
    <property type="evidence" value="ECO:0007669"/>
    <property type="project" value="TreeGrafter"/>
</dbReference>
<comment type="similarity">
    <text evidence="4">Belongs to the peptidase C1 family.</text>
</comment>
<dbReference type="InterPro" id="IPR038765">
    <property type="entry name" value="Papain-like_cys_pep_sf"/>
</dbReference>
<dbReference type="Pfam" id="PF03051">
    <property type="entry name" value="Peptidase_C1_2"/>
    <property type="match status" value="1"/>
</dbReference>
<dbReference type="PROSITE" id="PS00139">
    <property type="entry name" value="THIOL_PROTEASE_CYS"/>
    <property type="match status" value="1"/>
</dbReference>
<reference evidence="7 8" key="1">
    <citation type="submission" date="2019-02" db="EMBL/GenBank/DDBJ databases">
        <title>Genomic Encyclopedia of Type Strains, Phase IV (KMG-IV): sequencing the most valuable type-strain genomes for metagenomic binning, comparative biology and taxonomic classification.</title>
        <authorList>
            <person name="Goeker M."/>
        </authorList>
    </citation>
    <scope>NUCLEOTIDE SEQUENCE [LARGE SCALE GENOMIC DNA]</scope>
    <source>
        <strain evidence="7 8">DSM 18116</strain>
    </source>
</reference>
<dbReference type="GO" id="GO:0006508">
    <property type="term" value="P:proteolysis"/>
    <property type="evidence" value="ECO:0007669"/>
    <property type="project" value="UniProtKB-KW"/>
</dbReference>
<feature type="signal peptide" evidence="6">
    <location>
        <begin position="1"/>
        <end position="21"/>
    </location>
</feature>
<dbReference type="GO" id="GO:0043418">
    <property type="term" value="P:homocysteine catabolic process"/>
    <property type="evidence" value="ECO:0007669"/>
    <property type="project" value="TreeGrafter"/>
</dbReference>
<name>A0A4Q7MVQ3_9BACT</name>
<dbReference type="PANTHER" id="PTHR10363:SF2">
    <property type="entry name" value="BLEOMYCIN HYDROLASE"/>
    <property type="match status" value="1"/>
</dbReference>
<dbReference type="Gene3D" id="3.90.70.10">
    <property type="entry name" value="Cysteine proteinases"/>
    <property type="match status" value="1"/>
</dbReference>
<protein>
    <recommendedName>
        <fullName evidence="4">Aminopeptidase</fullName>
    </recommendedName>
</protein>
<dbReference type="InterPro" id="IPR004134">
    <property type="entry name" value="Peptidase_C1B"/>
</dbReference>
<proteinExistence type="inferred from homology"/>
<keyword evidence="1 4" id="KW-0645">Protease</keyword>
<accession>A0A4Q7MVQ3</accession>
<evidence type="ECO:0000256" key="2">
    <source>
        <dbReference type="ARBA" id="ARBA00022801"/>
    </source>
</evidence>
<feature type="active site" evidence="5">
    <location>
        <position position="63"/>
    </location>
</feature>
<feature type="chain" id="PRO_5020885921" description="Aminopeptidase" evidence="6">
    <location>
        <begin position="22"/>
        <end position="395"/>
    </location>
</feature>
<keyword evidence="3 4" id="KW-0788">Thiol protease</keyword>
<evidence type="ECO:0000256" key="5">
    <source>
        <dbReference type="PIRSR" id="PIRSR005700-1"/>
    </source>
</evidence>
<dbReference type="SUPFAM" id="SSF54001">
    <property type="entry name" value="Cysteine proteinases"/>
    <property type="match status" value="1"/>
</dbReference>
<feature type="active site" evidence="5">
    <location>
        <position position="331"/>
    </location>
</feature>
<dbReference type="PANTHER" id="PTHR10363">
    <property type="entry name" value="BLEOMYCIN HYDROLASE"/>
    <property type="match status" value="1"/>
</dbReference>
<gene>
    <name evidence="7" type="ORF">EV199_3051</name>
</gene>
<keyword evidence="2 4" id="KW-0378">Hydrolase</keyword>
<dbReference type="EMBL" id="SGXA01000002">
    <property type="protein sequence ID" value="RZS71150.1"/>
    <property type="molecule type" value="Genomic_DNA"/>
</dbReference>
<dbReference type="PIRSF" id="PIRSF005700">
    <property type="entry name" value="PepC"/>
    <property type="match status" value="1"/>
</dbReference>
<evidence type="ECO:0000256" key="3">
    <source>
        <dbReference type="ARBA" id="ARBA00022807"/>
    </source>
</evidence>
<comment type="caution">
    <text evidence="7">The sequence shown here is derived from an EMBL/GenBank/DDBJ whole genome shotgun (WGS) entry which is preliminary data.</text>
</comment>
<dbReference type="Proteomes" id="UP000293874">
    <property type="component" value="Unassembled WGS sequence"/>
</dbReference>
<evidence type="ECO:0000256" key="4">
    <source>
        <dbReference type="PIRNR" id="PIRNR005700"/>
    </source>
</evidence>
<dbReference type="AlphaFoldDB" id="A0A4Q7MVQ3"/>
<keyword evidence="4" id="KW-0031">Aminopeptidase</keyword>
<evidence type="ECO:0000256" key="6">
    <source>
        <dbReference type="SAM" id="SignalP"/>
    </source>
</evidence>
<dbReference type="GO" id="GO:0005737">
    <property type="term" value="C:cytoplasm"/>
    <property type="evidence" value="ECO:0007669"/>
    <property type="project" value="TreeGrafter"/>
</dbReference>
<organism evidence="7 8">
    <name type="scientific">Pseudobacter ginsenosidimutans</name>
    <dbReference type="NCBI Taxonomy" id="661488"/>
    <lineage>
        <taxon>Bacteria</taxon>
        <taxon>Pseudomonadati</taxon>
        <taxon>Bacteroidota</taxon>
        <taxon>Chitinophagia</taxon>
        <taxon>Chitinophagales</taxon>
        <taxon>Chitinophagaceae</taxon>
        <taxon>Pseudobacter</taxon>
    </lineage>
</organism>
<evidence type="ECO:0000256" key="1">
    <source>
        <dbReference type="ARBA" id="ARBA00022670"/>
    </source>
</evidence>
<evidence type="ECO:0000313" key="8">
    <source>
        <dbReference type="Proteomes" id="UP000293874"/>
    </source>
</evidence>
<feature type="active site" evidence="5">
    <location>
        <position position="352"/>
    </location>
</feature>